<evidence type="ECO:0000256" key="2">
    <source>
        <dbReference type="ARBA" id="ARBA00022614"/>
    </source>
</evidence>
<proteinExistence type="predicted"/>
<keyword evidence="6 7" id="KW-0472">Membrane</keyword>
<keyword evidence="3 7" id="KW-0812">Transmembrane</keyword>
<name>A0A6A2ZAF1_HIBSY</name>
<dbReference type="SUPFAM" id="SSF56112">
    <property type="entry name" value="Protein kinase-like (PK-like)"/>
    <property type="match status" value="1"/>
</dbReference>
<dbReference type="Gene3D" id="3.80.10.10">
    <property type="entry name" value="Ribonuclease Inhibitor"/>
    <property type="match status" value="1"/>
</dbReference>
<sequence length="443" mass="50068">MGKLKKVWLNENKLTSNIPSSSIQLSHLVELHLEGNQFSRKIPELKYPDVLKSLDLKDNKLKGNIPESMSKFKASTFGGKVKLCGEQLKKPYADLSDKPTPLSTPTIIVTYVIFIVVFFFVIINIASTMEERDEYLRNLTNFRETLKNVYVRSGSTRKKSIELSHKYSSNSLSFKIKRGLQKGNKNKINDLITVKEEKGAFGFEDLMKAEAEVLGNGQLGLAYKVVLENGLAVVVKRMREMNKLEKDEFTVVMKRFREFKHPNVLTPLAFHFRKEKLIILEYMPCGILSYALHGDRGLFHERLNWQNRLNIIRGIANGLGYIHTQLAANVVPHGNLKSNNVLLTETYDPLLSDYGFHPFVNSDKFVRGLLAFRSLECLQNQQHASSKSDIYCLGIVILETRDSNRDRVFGHLAFIAISDIADTIAAITDIIAGISEGNAITIS</sequence>
<dbReference type="InterPro" id="IPR011009">
    <property type="entry name" value="Kinase-like_dom_sf"/>
</dbReference>
<evidence type="ECO:0000256" key="5">
    <source>
        <dbReference type="ARBA" id="ARBA00022989"/>
    </source>
</evidence>
<keyword evidence="4" id="KW-0677">Repeat</keyword>
<reference evidence="9" key="1">
    <citation type="submission" date="2019-09" db="EMBL/GenBank/DDBJ databases">
        <title>Draft genome information of white flower Hibiscus syriacus.</title>
        <authorList>
            <person name="Kim Y.-M."/>
        </authorList>
    </citation>
    <scope>NUCLEOTIDE SEQUENCE [LARGE SCALE GENOMIC DNA]</scope>
    <source>
        <strain evidence="9">YM2019G1</strain>
    </source>
</reference>
<keyword evidence="2" id="KW-0433">Leucine-rich repeat</keyword>
<keyword evidence="5 7" id="KW-1133">Transmembrane helix</keyword>
<dbReference type="GO" id="GO:0004672">
    <property type="term" value="F:protein kinase activity"/>
    <property type="evidence" value="ECO:0007669"/>
    <property type="project" value="InterPro"/>
</dbReference>
<dbReference type="GO" id="GO:0016020">
    <property type="term" value="C:membrane"/>
    <property type="evidence" value="ECO:0007669"/>
    <property type="project" value="UniProtKB-SubCell"/>
</dbReference>
<dbReference type="InterPro" id="IPR032675">
    <property type="entry name" value="LRR_dom_sf"/>
</dbReference>
<dbReference type="SUPFAM" id="SSF52058">
    <property type="entry name" value="L domain-like"/>
    <property type="match status" value="1"/>
</dbReference>
<dbReference type="PANTHER" id="PTHR48007">
    <property type="entry name" value="LEUCINE-RICH REPEAT RECEPTOR-LIKE PROTEIN KINASE PXC1"/>
    <property type="match status" value="1"/>
</dbReference>
<evidence type="ECO:0000256" key="3">
    <source>
        <dbReference type="ARBA" id="ARBA00022692"/>
    </source>
</evidence>
<dbReference type="AlphaFoldDB" id="A0A6A2ZAF1"/>
<comment type="subcellular location">
    <subcellularLocation>
        <location evidence="1">Membrane</location>
    </subcellularLocation>
</comment>
<gene>
    <name evidence="9" type="ORF">F3Y22_tig00111002pilonHSYRG00139</name>
</gene>
<evidence type="ECO:0000259" key="8">
    <source>
        <dbReference type="PROSITE" id="PS50011"/>
    </source>
</evidence>
<evidence type="ECO:0000256" key="4">
    <source>
        <dbReference type="ARBA" id="ARBA00022737"/>
    </source>
</evidence>
<dbReference type="EMBL" id="VEPZ02001197">
    <property type="protein sequence ID" value="KAE8688075.1"/>
    <property type="molecule type" value="Genomic_DNA"/>
</dbReference>
<evidence type="ECO:0000256" key="6">
    <source>
        <dbReference type="ARBA" id="ARBA00023136"/>
    </source>
</evidence>
<dbReference type="PROSITE" id="PS50011">
    <property type="entry name" value="PROTEIN_KINASE_DOM"/>
    <property type="match status" value="1"/>
</dbReference>
<accession>A0A6A2ZAF1</accession>
<dbReference type="InterPro" id="IPR001611">
    <property type="entry name" value="Leu-rich_rpt"/>
</dbReference>
<keyword evidence="9" id="KW-0808">Transferase</keyword>
<dbReference type="InterPro" id="IPR000719">
    <property type="entry name" value="Prot_kinase_dom"/>
</dbReference>
<feature type="domain" description="Protein kinase" evidence="8">
    <location>
        <begin position="208"/>
        <end position="443"/>
    </location>
</feature>
<evidence type="ECO:0000256" key="7">
    <source>
        <dbReference type="SAM" id="Phobius"/>
    </source>
</evidence>
<evidence type="ECO:0000313" key="9">
    <source>
        <dbReference type="EMBL" id="KAE8688075.1"/>
    </source>
</evidence>
<dbReference type="PANTHER" id="PTHR48007:SF29">
    <property type="entry name" value="POLLEN RECEPTOR-LIKE KINASE 3"/>
    <property type="match status" value="1"/>
</dbReference>
<dbReference type="Gene3D" id="1.10.510.10">
    <property type="entry name" value="Transferase(Phosphotransferase) domain 1"/>
    <property type="match status" value="1"/>
</dbReference>
<keyword evidence="10" id="KW-1185">Reference proteome</keyword>
<dbReference type="Gene3D" id="3.30.200.20">
    <property type="entry name" value="Phosphorylase Kinase, domain 1"/>
    <property type="match status" value="1"/>
</dbReference>
<feature type="transmembrane region" description="Helical" evidence="7">
    <location>
        <begin position="107"/>
        <end position="127"/>
    </location>
</feature>
<dbReference type="GO" id="GO:0005524">
    <property type="term" value="F:ATP binding"/>
    <property type="evidence" value="ECO:0007669"/>
    <property type="project" value="InterPro"/>
</dbReference>
<dbReference type="Pfam" id="PF00560">
    <property type="entry name" value="LRR_1"/>
    <property type="match status" value="1"/>
</dbReference>
<protein>
    <submittedName>
        <fullName evidence="9">Leucine-rich repeat protein kinase family protein, putative isoform 2</fullName>
    </submittedName>
</protein>
<organism evidence="9 10">
    <name type="scientific">Hibiscus syriacus</name>
    <name type="common">Rose of Sharon</name>
    <dbReference type="NCBI Taxonomy" id="106335"/>
    <lineage>
        <taxon>Eukaryota</taxon>
        <taxon>Viridiplantae</taxon>
        <taxon>Streptophyta</taxon>
        <taxon>Embryophyta</taxon>
        <taxon>Tracheophyta</taxon>
        <taxon>Spermatophyta</taxon>
        <taxon>Magnoliopsida</taxon>
        <taxon>eudicotyledons</taxon>
        <taxon>Gunneridae</taxon>
        <taxon>Pentapetalae</taxon>
        <taxon>rosids</taxon>
        <taxon>malvids</taxon>
        <taxon>Malvales</taxon>
        <taxon>Malvaceae</taxon>
        <taxon>Malvoideae</taxon>
        <taxon>Hibiscus</taxon>
    </lineage>
</organism>
<evidence type="ECO:0000256" key="1">
    <source>
        <dbReference type="ARBA" id="ARBA00004370"/>
    </source>
</evidence>
<evidence type="ECO:0000313" key="10">
    <source>
        <dbReference type="Proteomes" id="UP000436088"/>
    </source>
</evidence>
<keyword evidence="9" id="KW-0418">Kinase</keyword>
<comment type="caution">
    <text evidence="9">The sequence shown here is derived from an EMBL/GenBank/DDBJ whole genome shotgun (WGS) entry which is preliminary data.</text>
</comment>
<dbReference type="InterPro" id="IPR046959">
    <property type="entry name" value="PRK1-6/SRF4-like"/>
</dbReference>
<dbReference type="Pfam" id="PF00069">
    <property type="entry name" value="Pkinase"/>
    <property type="match status" value="1"/>
</dbReference>
<dbReference type="Proteomes" id="UP000436088">
    <property type="component" value="Unassembled WGS sequence"/>
</dbReference>